<name>A0A0D9VFI1_9ORYZ</name>
<keyword evidence="10" id="KW-1185">Reference proteome</keyword>
<comment type="catalytic activity">
    <reaction evidence="7">
        <text>L-cysteine + O2 = 3-sulfino-L-alanine + H(+)</text>
        <dbReference type="Rhea" id="RHEA:20441"/>
        <dbReference type="ChEBI" id="CHEBI:15378"/>
        <dbReference type="ChEBI" id="CHEBI:15379"/>
        <dbReference type="ChEBI" id="CHEBI:35235"/>
        <dbReference type="ChEBI" id="CHEBI:61085"/>
        <dbReference type="EC" id="1.13.11.20"/>
    </reaction>
    <physiologicalReaction direction="left-to-right" evidence="7">
        <dbReference type="Rhea" id="RHEA:20442"/>
    </physiologicalReaction>
</comment>
<dbReference type="Pfam" id="PF07847">
    <property type="entry name" value="PCO_ADO"/>
    <property type="match status" value="1"/>
</dbReference>
<dbReference type="Proteomes" id="UP000032180">
    <property type="component" value="Chromosome 2"/>
</dbReference>
<keyword evidence="5" id="KW-0560">Oxidoreductase</keyword>
<dbReference type="InterPro" id="IPR012864">
    <property type="entry name" value="PCO/ADO"/>
</dbReference>
<dbReference type="GO" id="GO:0070483">
    <property type="term" value="P:detection of hypoxia"/>
    <property type="evidence" value="ECO:0007669"/>
    <property type="project" value="UniProtKB-ARBA"/>
</dbReference>
<evidence type="ECO:0000256" key="5">
    <source>
        <dbReference type="ARBA" id="ARBA00023002"/>
    </source>
</evidence>
<keyword evidence="4" id="KW-0479">Metal-binding</keyword>
<protein>
    <recommendedName>
        <fullName evidence="3">cysteine dioxygenase</fullName>
        <ecNumber evidence="3">1.13.11.20</ecNumber>
    </recommendedName>
</protein>
<sequence length="260" mass="28226">MPSPSPSRVQALYELCKRTFPSSPSSTADASPSSPPPDHAIPTISSLLDTITPADVGLRDDNLEDDGRGFAIGESDLLKYSEMAQPFTYLHVYNCDAFSIGIFCLPTSVAIPLHDHPGMIVFTKLLYGSMHVKSYDWVEPAVLASSNKPVRLGKLHKDDVLNAPCPIAVLYPQSGGNIHCVTSLSSCSFLDVVAPNPQYRFQSDEHFDFLTGQLCSAPTAAARHDKVAHGPDHFAWLETIDEPANMNVRNGMYAGPIVQV</sequence>
<evidence type="ECO:0000313" key="10">
    <source>
        <dbReference type="Proteomes" id="UP000032180"/>
    </source>
</evidence>
<dbReference type="PANTHER" id="PTHR22966">
    <property type="entry name" value="2-AMINOETHANETHIOL DIOXYGENASE"/>
    <property type="match status" value="1"/>
</dbReference>
<keyword evidence="6" id="KW-0408">Iron</keyword>
<organism evidence="9 10">
    <name type="scientific">Leersia perrieri</name>
    <dbReference type="NCBI Taxonomy" id="77586"/>
    <lineage>
        <taxon>Eukaryota</taxon>
        <taxon>Viridiplantae</taxon>
        <taxon>Streptophyta</taxon>
        <taxon>Embryophyta</taxon>
        <taxon>Tracheophyta</taxon>
        <taxon>Spermatophyta</taxon>
        <taxon>Magnoliopsida</taxon>
        <taxon>Liliopsida</taxon>
        <taxon>Poales</taxon>
        <taxon>Poaceae</taxon>
        <taxon>BOP clade</taxon>
        <taxon>Oryzoideae</taxon>
        <taxon>Oryzeae</taxon>
        <taxon>Oryzinae</taxon>
        <taxon>Leersia</taxon>
    </lineage>
</organism>
<feature type="compositionally biased region" description="Low complexity" evidence="8">
    <location>
        <begin position="21"/>
        <end position="32"/>
    </location>
</feature>
<comment type="similarity">
    <text evidence="2">Belongs to the cysteine dioxygenase family.</text>
</comment>
<dbReference type="EC" id="1.13.11.20" evidence="3"/>
<evidence type="ECO:0000256" key="1">
    <source>
        <dbReference type="ARBA" id="ARBA00001954"/>
    </source>
</evidence>
<dbReference type="InterPro" id="IPR011051">
    <property type="entry name" value="RmlC_Cupin_sf"/>
</dbReference>
<dbReference type="PANTHER" id="PTHR22966:SF29">
    <property type="entry name" value="PLANT CYSTEINE OXIDASE 3"/>
    <property type="match status" value="1"/>
</dbReference>
<dbReference type="GO" id="GO:0046872">
    <property type="term" value="F:metal ion binding"/>
    <property type="evidence" value="ECO:0007669"/>
    <property type="project" value="UniProtKB-KW"/>
</dbReference>
<dbReference type="SUPFAM" id="SSF51182">
    <property type="entry name" value="RmlC-like cupins"/>
    <property type="match status" value="1"/>
</dbReference>
<dbReference type="EnsemblPlants" id="LPERR02G12120.2">
    <property type="protein sequence ID" value="LPERR02G12120.2"/>
    <property type="gene ID" value="LPERR02G12120"/>
</dbReference>
<reference evidence="9" key="3">
    <citation type="submission" date="2015-04" db="UniProtKB">
        <authorList>
            <consortium name="EnsemblPlants"/>
        </authorList>
    </citation>
    <scope>IDENTIFICATION</scope>
</reference>
<dbReference type="Gramene" id="LPERR02G12120.2">
    <property type="protein sequence ID" value="LPERR02G12120.2"/>
    <property type="gene ID" value="LPERR02G12120"/>
</dbReference>
<evidence type="ECO:0000256" key="7">
    <source>
        <dbReference type="ARBA" id="ARBA00024284"/>
    </source>
</evidence>
<evidence type="ECO:0000256" key="6">
    <source>
        <dbReference type="ARBA" id="ARBA00023004"/>
    </source>
</evidence>
<dbReference type="InterPro" id="IPR014710">
    <property type="entry name" value="RmlC-like_jellyroll"/>
</dbReference>
<dbReference type="eggNOG" id="KOG4281">
    <property type="taxonomic scope" value="Eukaryota"/>
</dbReference>
<evidence type="ECO:0000256" key="4">
    <source>
        <dbReference type="ARBA" id="ARBA00022723"/>
    </source>
</evidence>
<dbReference type="Gene3D" id="2.60.120.10">
    <property type="entry name" value="Jelly Rolls"/>
    <property type="match status" value="1"/>
</dbReference>
<evidence type="ECO:0000256" key="8">
    <source>
        <dbReference type="SAM" id="MobiDB-lite"/>
    </source>
</evidence>
<comment type="cofactor">
    <cofactor evidence="1">
        <name>Fe(2+)</name>
        <dbReference type="ChEBI" id="CHEBI:29033"/>
    </cofactor>
</comment>
<dbReference type="AlphaFoldDB" id="A0A0D9VFI1"/>
<evidence type="ECO:0000256" key="2">
    <source>
        <dbReference type="ARBA" id="ARBA00006622"/>
    </source>
</evidence>
<feature type="region of interest" description="Disordered" evidence="8">
    <location>
        <begin position="19"/>
        <end position="41"/>
    </location>
</feature>
<evidence type="ECO:0000256" key="3">
    <source>
        <dbReference type="ARBA" id="ARBA00013133"/>
    </source>
</evidence>
<evidence type="ECO:0000313" key="9">
    <source>
        <dbReference type="EnsemblPlants" id="LPERR02G12120.2"/>
    </source>
</evidence>
<dbReference type="CDD" id="cd20289">
    <property type="entry name" value="cupin_ADO"/>
    <property type="match status" value="1"/>
</dbReference>
<proteinExistence type="inferred from homology"/>
<dbReference type="GO" id="GO:0017172">
    <property type="term" value="F:cysteine dioxygenase activity"/>
    <property type="evidence" value="ECO:0007669"/>
    <property type="project" value="UniProtKB-EC"/>
</dbReference>
<reference evidence="10" key="2">
    <citation type="submission" date="2013-12" db="EMBL/GenBank/DDBJ databases">
        <authorList>
            <person name="Yu Y."/>
            <person name="Lee S."/>
            <person name="de Baynast K."/>
            <person name="Wissotski M."/>
            <person name="Liu L."/>
            <person name="Talag J."/>
            <person name="Goicoechea J."/>
            <person name="Angelova A."/>
            <person name="Jetty R."/>
            <person name="Kudrna D."/>
            <person name="Golser W."/>
            <person name="Rivera L."/>
            <person name="Zhang J."/>
            <person name="Wing R."/>
        </authorList>
    </citation>
    <scope>NUCLEOTIDE SEQUENCE</scope>
</reference>
<accession>A0A0D9VFI1</accession>
<reference evidence="9 10" key="1">
    <citation type="submission" date="2012-08" db="EMBL/GenBank/DDBJ databases">
        <title>Oryza genome evolution.</title>
        <authorList>
            <person name="Wing R.A."/>
        </authorList>
    </citation>
    <scope>NUCLEOTIDE SEQUENCE</scope>
</reference>